<feature type="domain" description="Guanine nucleotide-binding protein-like 3 N-terminal" evidence="13">
    <location>
        <begin position="95"/>
        <end position="167"/>
    </location>
</feature>
<dbReference type="PANTHER" id="PTHR11089:SF30">
    <property type="entry name" value="GUANINE NUCLEOTIDE-BINDING PROTEIN-LIKE 3 HOMOLOG"/>
    <property type="match status" value="1"/>
</dbReference>
<dbReference type="EMBL" id="JADGKB010000032">
    <property type="protein sequence ID" value="KAJ3257977.1"/>
    <property type="molecule type" value="Genomic_DNA"/>
</dbReference>
<keyword evidence="4 12" id="KW-0812">Transmembrane</keyword>
<dbReference type="AlphaFoldDB" id="A0AAD5Y498"/>
<dbReference type="Gene3D" id="3.40.50.300">
    <property type="entry name" value="P-loop containing nucleotide triphosphate hydrolases"/>
    <property type="match status" value="1"/>
</dbReference>
<dbReference type="InterPro" id="IPR027417">
    <property type="entry name" value="P-loop_NTPase"/>
</dbReference>
<evidence type="ECO:0000256" key="1">
    <source>
        <dbReference type="ARBA" id="ARBA00004123"/>
    </source>
</evidence>
<feature type="transmembrane region" description="Helical" evidence="12">
    <location>
        <begin position="6"/>
        <end position="26"/>
    </location>
</feature>
<feature type="region of interest" description="Disordered" evidence="11">
    <location>
        <begin position="107"/>
        <end position="132"/>
    </location>
</feature>
<comment type="subcellular location">
    <subcellularLocation>
        <location evidence="2">Membrane</location>
        <topology evidence="2">Multi-pass membrane protein</topology>
    </subcellularLocation>
    <subcellularLocation>
        <location evidence="1">Nucleus</location>
    </subcellularLocation>
</comment>
<evidence type="ECO:0000256" key="12">
    <source>
        <dbReference type="SAM" id="Phobius"/>
    </source>
</evidence>
<keyword evidence="15" id="KW-1185">Reference proteome</keyword>
<proteinExistence type="inferred from homology"/>
<feature type="region of interest" description="Disordered" evidence="11">
    <location>
        <begin position="455"/>
        <end position="612"/>
    </location>
</feature>
<gene>
    <name evidence="14" type="primary">GNL3_2</name>
    <name evidence="14" type="ORF">HK103_004111</name>
</gene>
<keyword evidence="9" id="KW-0539">Nucleus</keyword>
<keyword evidence="10" id="KW-0175">Coiled coil</keyword>
<dbReference type="GO" id="GO:0005525">
    <property type="term" value="F:GTP binding"/>
    <property type="evidence" value="ECO:0007669"/>
    <property type="project" value="UniProtKB-KW"/>
</dbReference>
<evidence type="ECO:0000256" key="5">
    <source>
        <dbReference type="ARBA" id="ARBA00022741"/>
    </source>
</evidence>
<name>A0AAD5Y498_9FUNG</name>
<evidence type="ECO:0000256" key="4">
    <source>
        <dbReference type="ARBA" id="ARBA00022692"/>
    </source>
</evidence>
<dbReference type="GO" id="GO:0016020">
    <property type="term" value="C:membrane"/>
    <property type="evidence" value="ECO:0007669"/>
    <property type="project" value="UniProtKB-SubCell"/>
</dbReference>
<feature type="compositionally biased region" description="Acidic residues" evidence="11">
    <location>
        <begin position="512"/>
        <end position="525"/>
    </location>
</feature>
<dbReference type="Proteomes" id="UP001210925">
    <property type="component" value="Unassembled WGS sequence"/>
</dbReference>
<evidence type="ECO:0000313" key="15">
    <source>
        <dbReference type="Proteomes" id="UP001210925"/>
    </source>
</evidence>
<evidence type="ECO:0000256" key="7">
    <source>
        <dbReference type="ARBA" id="ARBA00023134"/>
    </source>
</evidence>
<keyword evidence="6 12" id="KW-1133">Transmembrane helix</keyword>
<evidence type="ECO:0000259" key="13">
    <source>
        <dbReference type="Pfam" id="PF08701"/>
    </source>
</evidence>
<protein>
    <submittedName>
        <fullName evidence="14">Guanine nucleotide-binding protein-like 3</fullName>
    </submittedName>
</protein>
<feature type="compositionally biased region" description="Acidic residues" evidence="11">
    <location>
        <begin position="461"/>
        <end position="502"/>
    </location>
</feature>
<dbReference type="InterPro" id="IPR050755">
    <property type="entry name" value="TRAFAC_YlqF/YawG_RiboMat"/>
</dbReference>
<evidence type="ECO:0000256" key="2">
    <source>
        <dbReference type="ARBA" id="ARBA00004141"/>
    </source>
</evidence>
<feature type="compositionally biased region" description="Basic residues" evidence="11">
    <location>
        <begin position="107"/>
        <end position="124"/>
    </location>
</feature>
<dbReference type="InterPro" id="IPR007262">
    <property type="entry name" value="Vps55/LEPROT"/>
</dbReference>
<feature type="compositionally biased region" description="Acidic residues" evidence="11">
    <location>
        <begin position="533"/>
        <end position="546"/>
    </location>
</feature>
<dbReference type="Pfam" id="PF08701">
    <property type="entry name" value="GN3L_Grn1"/>
    <property type="match status" value="1"/>
</dbReference>
<evidence type="ECO:0000256" key="10">
    <source>
        <dbReference type="SAM" id="Coils"/>
    </source>
</evidence>
<dbReference type="PANTHER" id="PTHR11089">
    <property type="entry name" value="GTP-BINDING PROTEIN-RELATED"/>
    <property type="match status" value="1"/>
</dbReference>
<comment type="similarity">
    <text evidence="3">Belongs to the OB-RGRP/VPS55 family.</text>
</comment>
<evidence type="ECO:0000313" key="14">
    <source>
        <dbReference type="EMBL" id="KAJ3257977.1"/>
    </source>
</evidence>
<organism evidence="14 15">
    <name type="scientific">Boothiomyces macroporosus</name>
    <dbReference type="NCBI Taxonomy" id="261099"/>
    <lineage>
        <taxon>Eukaryota</taxon>
        <taxon>Fungi</taxon>
        <taxon>Fungi incertae sedis</taxon>
        <taxon>Chytridiomycota</taxon>
        <taxon>Chytridiomycota incertae sedis</taxon>
        <taxon>Chytridiomycetes</taxon>
        <taxon>Rhizophydiales</taxon>
        <taxon>Terramycetaceae</taxon>
        <taxon>Boothiomyces</taxon>
    </lineage>
</organism>
<keyword evidence="8 12" id="KW-0472">Membrane</keyword>
<dbReference type="Pfam" id="PF04133">
    <property type="entry name" value="Vps55"/>
    <property type="match status" value="1"/>
</dbReference>
<reference evidence="14" key="1">
    <citation type="submission" date="2020-05" db="EMBL/GenBank/DDBJ databases">
        <title>Phylogenomic resolution of chytrid fungi.</title>
        <authorList>
            <person name="Stajich J.E."/>
            <person name="Amses K."/>
            <person name="Simmons R."/>
            <person name="Seto K."/>
            <person name="Myers J."/>
            <person name="Bonds A."/>
            <person name="Quandt C.A."/>
            <person name="Barry K."/>
            <person name="Liu P."/>
            <person name="Grigoriev I."/>
            <person name="Longcore J.E."/>
            <person name="James T.Y."/>
        </authorList>
    </citation>
    <scope>NUCLEOTIDE SEQUENCE</scope>
    <source>
        <strain evidence="14">PLAUS21</strain>
    </source>
</reference>
<keyword evidence="5" id="KW-0547">Nucleotide-binding</keyword>
<feature type="compositionally biased region" description="Basic and acidic residues" evidence="11">
    <location>
        <begin position="547"/>
        <end position="590"/>
    </location>
</feature>
<evidence type="ECO:0000256" key="8">
    <source>
        <dbReference type="ARBA" id="ARBA00023136"/>
    </source>
</evidence>
<evidence type="ECO:0000256" key="9">
    <source>
        <dbReference type="ARBA" id="ARBA00023242"/>
    </source>
</evidence>
<feature type="coiled-coil region" evidence="10">
    <location>
        <begin position="148"/>
        <end position="176"/>
    </location>
</feature>
<feature type="compositionally biased region" description="Basic residues" evidence="11">
    <location>
        <begin position="591"/>
        <end position="600"/>
    </location>
</feature>
<evidence type="ECO:0000256" key="6">
    <source>
        <dbReference type="ARBA" id="ARBA00022989"/>
    </source>
</evidence>
<comment type="caution">
    <text evidence="14">The sequence shown here is derived from an EMBL/GenBank/DDBJ whole genome shotgun (WGS) entry which is preliminary data.</text>
</comment>
<dbReference type="GO" id="GO:0005730">
    <property type="term" value="C:nucleolus"/>
    <property type="evidence" value="ECO:0007669"/>
    <property type="project" value="TreeGrafter"/>
</dbReference>
<evidence type="ECO:0000256" key="3">
    <source>
        <dbReference type="ARBA" id="ARBA00005645"/>
    </source>
</evidence>
<sequence>MASGGMVTIIALAFLLATGILLVILSCAIDNNWLSLLVVLTYLLAPIPNMVCKRVSGQDDYFSEENKGVLEIGYFLTSCFIVSGFEHKSKRQTGRDRYKIIKRVAEKHRRDRKEAKKHPKKKSKKDPGVPNQFPFKEEILMEADDLKQQKLMEKEKRKLEKLAKQEQEDMEMDLDQERKPRTLKKSYKHYSEIVADSNIILIALDARDPLYGYPKELEQSKNKKIIIGLAKVDLVPKDAVAQWISYFKYPVIPFSTNVEIDSVSLLQAAVDKLKVKNPKLGIVGYPHTGKSNILYKIKGLENVEIEKSTGIIFSKTEKEEESHLVLMRNYTIAKSIPNPQDTVTGLFNRFTDKQLMQLYKIHPYQNYNDVLVQIAKHKNYIRRSGLDLNSTARAIMNDFYEFRIPYYTVPPTHNSDAKIDLSSLKNESEFEKIFKIKTVGPFPVDTVPSLPKEYQKNEQIVFEESDDDEMEYEEEMDDEMEDDGNEDLEESEEFEEDDEELSESLADAGPEMSDEESDGDIEFTELPDFVQEMMEEGVAEEDEEDEPKAKPESKSKQSESKSKQSESKSKKSEPKNKKPEGKNKKAEPVGKKSKPAKKAKVSNEDYDFSEHF</sequence>
<feature type="transmembrane region" description="Helical" evidence="12">
    <location>
        <begin position="33"/>
        <end position="51"/>
    </location>
</feature>
<keyword evidence="7" id="KW-0342">GTP-binding</keyword>
<evidence type="ECO:0000256" key="11">
    <source>
        <dbReference type="SAM" id="MobiDB-lite"/>
    </source>
</evidence>
<dbReference type="SUPFAM" id="SSF52540">
    <property type="entry name" value="P-loop containing nucleoside triphosphate hydrolases"/>
    <property type="match status" value="1"/>
</dbReference>
<dbReference type="InterPro" id="IPR014813">
    <property type="entry name" value="Gnl3_N_dom"/>
</dbReference>
<accession>A0AAD5Y498</accession>